<dbReference type="PANTHER" id="PTHR11533:SF174">
    <property type="entry name" value="PUROMYCIN-SENSITIVE AMINOPEPTIDASE-RELATED"/>
    <property type="match status" value="1"/>
</dbReference>
<keyword evidence="6 10" id="KW-0378">Hydrolase</keyword>
<comment type="caution">
    <text evidence="14">The sequence shown here is derived from an EMBL/GenBank/DDBJ whole genome shotgun (WGS) entry which is preliminary data.</text>
</comment>
<evidence type="ECO:0000313" key="14">
    <source>
        <dbReference type="EMBL" id="TDQ46768.1"/>
    </source>
</evidence>
<keyword evidence="7 9" id="KW-0862">Zinc</keyword>
<dbReference type="InterPro" id="IPR024571">
    <property type="entry name" value="ERAP1-like_C_dom"/>
</dbReference>
<dbReference type="Proteomes" id="UP000295375">
    <property type="component" value="Unassembled WGS sequence"/>
</dbReference>
<dbReference type="Gene3D" id="2.60.40.1730">
    <property type="entry name" value="tricorn interacting facor f3 domain"/>
    <property type="match status" value="1"/>
</dbReference>
<keyword evidence="8 10" id="KW-0482">Metalloprotease</keyword>
<dbReference type="InterPro" id="IPR050344">
    <property type="entry name" value="Peptidase_M1_aminopeptidases"/>
</dbReference>
<accession>A0A4R6UIP7</accession>
<dbReference type="InterPro" id="IPR034016">
    <property type="entry name" value="M1_APN-typ"/>
</dbReference>
<evidence type="ECO:0000256" key="6">
    <source>
        <dbReference type="ARBA" id="ARBA00022801"/>
    </source>
</evidence>
<evidence type="ECO:0000259" key="11">
    <source>
        <dbReference type="Pfam" id="PF01433"/>
    </source>
</evidence>
<dbReference type="InterPro" id="IPR027268">
    <property type="entry name" value="Peptidase_M4/M1_CTD_sf"/>
</dbReference>
<evidence type="ECO:0000256" key="3">
    <source>
        <dbReference type="ARBA" id="ARBA00022438"/>
    </source>
</evidence>
<dbReference type="Pfam" id="PF01433">
    <property type="entry name" value="Peptidase_M1"/>
    <property type="match status" value="1"/>
</dbReference>
<gene>
    <name evidence="14" type="ORF">EV696_11223</name>
</gene>
<feature type="domain" description="Aminopeptidase N-like N-terminal" evidence="13">
    <location>
        <begin position="45"/>
        <end position="219"/>
    </location>
</feature>
<evidence type="ECO:0000256" key="5">
    <source>
        <dbReference type="ARBA" id="ARBA00022723"/>
    </source>
</evidence>
<dbReference type="GO" id="GO:0005615">
    <property type="term" value="C:extracellular space"/>
    <property type="evidence" value="ECO:0007669"/>
    <property type="project" value="TreeGrafter"/>
</dbReference>
<dbReference type="GO" id="GO:0042277">
    <property type="term" value="F:peptide binding"/>
    <property type="evidence" value="ECO:0007669"/>
    <property type="project" value="TreeGrafter"/>
</dbReference>
<dbReference type="Pfam" id="PF17900">
    <property type="entry name" value="Peptidase_M1_N"/>
    <property type="match status" value="1"/>
</dbReference>
<dbReference type="InterPro" id="IPR045357">
    <property type="entry name" value="Aminopeptidase_N-like_N"/>
</dbReference>
<evidence type="ECO:0000256" key="9">
    <source>
        <dbReference type="PIRSR" id="PIRSR634016-3"/>
    </source>
</evidence>
<comment type="similarity">
    <text evidence="2 10">Belongs to the peptidase M1 family.</text>
</comment>
<comment type="catalytic activity">
    <reaction evidence="1">
        <text>Release of an N-terminal amino acid, Xaa-|-Yaa- from a peptide, amide or arylamide. Xaa is preferably Ala, but may be most amino acids including Pro (slow action). When a terminal hydrophobic residue is followed by a prolyl residue, the two may be released as an intact Xaa-Pro dipeptide.</text>
        <dbReference type="EC" id="3.4.11.2"/>
    </reaction>
</comment>
<dbReference type="AlphaFoldDB" id="A0A4R6UIP7"/>
<feature type="domain" description="Peptidase M1 membrane alanine aminopeptidase" evidence="11">
    <location>
        <begin position="264"/>
        <end position="469"/>
    </location>
</feature>
<dbReference type="GO" id="GO:0043171">
    <property type="term" value="P:peptide catabolic process"/>
    <property type="evidence" value="ECO:0007669"/>
    <property type="project" value="TreeGrafter"/>
</dbReference>
<comment type="cofactor">
    <cofactor evidence="9 10">
        <name>Zn(2+)</name>
        <dbReference type="ChEBI" id="CHEBI:29105"/>
    </cofactor>
    <text evidence="9 10">Binds 1 zinc ion per subunit.</text>
</comment>
<dbReference type="SUPFAM" id="SSF63737">
    <property type="entry name" value="Leukotriene A4 hydrolase N-terminal domain"/>
    <property type="match status" value="1"/>
</dbReference>
<dbReference type="GO" id="GO:0005737">
    <property type="term" value="C:cytoplasm"/>
    <property type="evidence" value="ECO:0007669"/>
    <property type="project" value="TreeGrafter"/>
</dbReference>
<dbReference type="PRINTS" id="PR00756">
    <property type="entry name" value="ALADIPTASE"/>
</dbReference>
<organism evidence="14 15">
    <name type="scientific">Permianibacter aggregans</name>
    <dbReference type="NCBI Taxonomy" id="1510150"/>
    <lineage>
        <taxon>Bacteria</taxon>
        <taxon>Pseudomonadati</taxon>
        <taxon>Pseudomonadota</taxon>
        <taxon>Gammaproteobacteria</taxon>
        <taxon>Pseudomonadales</taxon>
        <taxon>Pseudomonadaceae</taxon>
        <taxon>Permianibacter</taxon>
    </lineage>
</organism>
<evidence type="ECO:0000256" key="2">
    <source>
        <dbReference type="ARBA" id="ARBA00010136"/>
    </source>
</evidence>
<evidence type="ECO:0000256" key="7">
    <source>
        <dbReference type="ARBA" id="ARBA00022833"/>
    </source>
</evidence>
<feature type="domain" description="ERAP1-like C-terminal" evidence="12">
    <location>
        <begin position="556"/>
        <end position="830"/>
    </location>
</feature>
<keyword evidence="5 9" id="KW-0479">Metal-binding</keyword>
<evidence type="ECO:0000259" key="13">
    <source>
        <dbReference type="Pfam" id="PF17900"/>
    </source>
</evidence>
<keyword evidence="3 10" id="KW-0031">Aminopeptidase</keyword>
<dbReference type="CDD" id="cd09601">
    <property type="entry name" value="M1_APN-Q_like"/>
    <property type="match status" value="1"/>
</dbReference>
<protein>
    <recommendedName>
        <fullName evidence="10">Aminopeptidase</fullName>
        <ecNumber evidence="10">3.4.11.-</ecNumber>
    </recommendedName>
</protein>
<dbReference type="InterPro" id="IPR042097">
    <property type="entry name" value="Aminopeptidase_N-like_N_sf"/>
</dbReference>
<dbReference type="PANTHER" id="PTHR11533">
    <property type="entry name" value="PROTEASE M1 ZINC METALLOPROTEASE"/>
    <property type="match status" value="1"/>
</dbReference>
<dbReference type="InterPro" id="IPR014782">
    <property type="entry name" value="Peptidase_M1_dom"/>
</dbReference>
<dbReference type="SUPFAM" id="SSF55486">
    <property type="entry name" value="Metalloproteases ('zincins'), catalytic domain"/>
    <property type="match status" value="1"/>
</dbReference>
<dbReference type="GO" id="GO:0016020">
    <property type="term" value="C:membrane"/>
    <property type="evidence" value="ECO:0007669"/>
    <property type="project" value="TreeGrafter"/>
</dbReference>
<feature type="binding site" evidence="9">
    <location>
        <position position="339"/>
    </location>
    <ligand>
        <name>Zn(2+)</name>
        <dbReference type="ChEBI" id="CHEBI:29105"/>
        <note>catalytic</note>
    </ligand>
</feature>
<keyword evidence="15" id="KW-1185">Reference proteome</keyword>
<evidence type="ECO:0000256" key="10">
    <source>
        <dbReference type="RuleBase" id="RU364040"/>
    </source>
</evidence>
<dbReference type="EC" id="3.4.11.-" evidence="10"/>
<evidence type="ECO:0000256" key="4">
    <source>
        <dbReference type="ARBA" id="ARBA00022670"/>
    </source>
</evidence>
<dbReference type="EMBL" id="SNYM01000012">
    <property type="protein sequence ID" value="TDQ46768.1"/>
    <property type="molecule type" value="Genomic_DNA"/>
</dbReference>
<sequence>MRWSLRSLLYCCMAAVLLALFIWHQFFRYADPSPINGRLPNHVRPLHYDVQLTLLPDAEDFSGVATIELQLDQRIDALYLHAQALRFNRIESSDDLQNWHPASAVEESEDGLTRIQLSRSLAPGTAHVRLSYQGRYTANQEGLWRQQINGDWYVFNQFNTIFARRAIPGFDEPGIRARIDLSVTAPTWHHVVSTTSLLETSVLGNGRKRVHFVRTPPISLHQLNISVGPFDIVAGPILKPNEFRRQNLPIRAVTVKGQGARSQFALAHIGPMVEAAENYFGMPFPFEKLDVLAVPHATEGVLEHPGAINLRDRLMLFDQHNLATSQRFFLSYFTHGLLHHWVGNLVAMEWWNDVWIYEGVVEWLTYRLLHERYPALGFDIERQQNKQQAIQIDLNEVRRLQPGVIDSSKEIHASYSAQATLKSASLIHMLERFIREDRFQSGFRAFFARHAYDLAGTEELYHAVTDSVAHPLLASEFDRFINEPGVPLIHFERQCQNNRLSLILRQKILPTAQTTQTAWTIPVCARFHDQQNALQCQVINQSEQLWQTAQPCEAVVLPNADGAGYYRWSLATDEWQRLITGSAHYSSVEALEMAENLAQSYRQQQLPSEPFWRLAARLSSQSAAVVTESFIDEAQFALYRLSRDAKATRQQLRERFAGAAQPWTPTIREWMALDLRLPLLREQLLQTMQKPKAFADRSLNSDPVRVAVWLETQPEQVDSVLNHLCRENQGDIRNDLVQAIGNIRRPEVHARMIDKLSHPCLSSNEQWRLLNDWLQHPPTQFATFSYLRNHFPAIRERQPTFRIADLPPMLAQFCDADIWAQAKTFLLEHTADIVGHLDAILSAEQQTQKCIEMKAAFTERALSSQQP</sequence>
<dbReference type="Pfam" id="PF11838">
    <property type="entry name" value="ERAP1_C"/>
    <property type="match status" value="1"/>
</dbReference>
<dbReference type="GO" id="GO:0008270">
    <property type="term" value="F:zinc ion binding"/>
    <property type="evidence" value="ECO:0007669"/>
    <property type="project" value="UniProtKB-UniRule"/>
</dbReference>
<name>A0A4R6UIP7_9GAMM</name>
<evidence type="ECO:0000256" key="1">
    <source>
        <dbReference type="ARBA" id="ARBA00000098"/>
    </source>
</evidence>
<dbReference type="InterPro" id="IPR001930">
    <property type="entry name" value="Peptidase_M1"/>
</dbReference>
<proteinExistence type="inferred from homology"/>
<feature type="binding site" evidence="9">
    <location>
        <position position="335"/>
    </location>
    <ligand>
        <name>Zn(2+)</name>
        <dbReference type="ChEBI" id="CHEBI:29105"/>
        <note>catalytic</note>
    </ligand>
</feature>
<evidence type="ECO:0000313" key="15">
    <source>
        <dbReference type="Proteomes" id="UP000295375"/>
    </source>
</evidence>
<keyword evidence="4 10" id="KW-0645">Protease</keyword>
<reference evidence="14 15" key="1">
    <citation type="submission" date="2019-03" db="EMBL/GenBank/DDBJ databases">
        <title>Genomic Encyclopedia of Type Strains, Phase IV (KMG-IV): sequencing the most valuable type-strain genomes for metagenomic binning, comparative biology and taxonomic classification.</title>
        <authorList>
            <person name="Goeker M."/>
        </authorList>
    </citation>
    <scope>NUCLEOTIDE SEQUENCE [LARGE SCALE GENOMIC DNA]</scope>
    <source>
        <strain evidence="14 15">DSM 103792</strain>
    </source>
</reference>
<feature type="binding site" evidence="9">
    <location>
        <position position="358"/>
    </location>
    <ligand>
        <name>Zn(2+)</name>
        <dbReference type="ChEBI" id="CHEBI:29105"/>
        <note>catalytic</note>
    </ligand>
</feature>
<dbReference type="OrthoDB" id="100605at2"/>
<dbReference type="GO" id="GO:0006508">
    <property type="term" value="P:proteolysis"/>
    <property type="evidence" value="ECO:0007669"/>
    <property type="project" value="UniProtKB-KW"/>
</dbReference>
<evidence type="ECO:0000256" key="8">
    <source>
        <dbReference type="ARBA" id="ARBA00023049"/>
    </source>
</evidence>
<dbReference type="Gene3D" id="1.10.390.10">
    <property type="entry name" value="Neutral Protease Domain 2"/>
    <property type="match status" value="1"/>
</dbReference>
<dbReference type="GO" id="GO:0016285">
    <property type="term" value="F:alanyl aminopeptidase activity"/>
    <property type="evidence" value="ECO:0007669"/>
    <property type="project" value="UniProtKB-EC"/>
</dbReference>
<evidence type="ECO:0000259" key="12">
    <source>
        <dbReference type="Pfam" id="PF11838"/>
    </source>
</evidence>
<dbReference type="GO" id="GO:0070006">
    <property type="term" value="F:metalloaminopeptidase activity"/>
    <property type="evidence" value="ECO:0007669"/>
    <property type="project" value="TreeGrafter"/>
</dbReference>
<dbReference type="RefSeq" id="WP_133591485.1">
    <property type="nucleotide sequence ID" value="NZ_CP037953.1"/>
</dbReference>